<name>A0A9P7J348_9AGAM</name>
<proteinExistence type="predicted"/>
<dbReference type="GeneID" id="64593511"/>
<evidence type="ECO:0000313" key="3">
    <source>
        <dbReference type="Proteomes" id="UP000719766"/>
    </source>
</evidence>
<dbReference type="AlphaFoldDB" id="A0A9P7J348"/>
<accession>A0A9P7J348</accession>
<evidence type="ECO:0000313" key="2">
    <source>
        <dbReference type="EMBL" id="KAG1800364.1"/>
    </source>
</evidence>
<comment type="caution">
    <text evidence="2">The sequence shown here is derived from an EMBL/GenBank/DDBJ whole genome shotgun (WGS) entry which is preliminary data.</text>
</comment>
<sequence length="142" mass="15953">MLCKCPCSLTSDRRYARRSEVVDGLFYHDYSAICHVSAIKKDSHFSWCNLAGCHGCKFVIISDADLLYVLIVLFFCFATRLSPNLSDSCSLELETYKGILQVSFAQIFVLAPYLILSVRGCYAKRVANSDTVPAMITIIFQE</sequence>
<keyword evidence="1" id="KW-0812">Transmembrane</keyword>
<dbReference type="OrthoDB" id="10625626at2759"/>
<reference evidence="2" key="1">
    <citation type="journal article" date="2020" name="New Phytol.">
        <title>Comparative genomics reveals dynamic genome evolution in host specialist ectomycorrhizal fungi.</title>
        <authorList>
            <person name="Lofgren L.A."/>
            <person name="Nguyen N.H."/>
            <person name="Vilgalys R."/>
            <person name="Ruytinx J."/>
            <person name="Liao H.L."/>
            <person name="Branco S."/>
            <person name="Kuo A."/>
            <person name="LaButti K."/>
            <person name="Lipzen A."/>
            <person name="Andreopoulos W."/>
            <person name="Pangilinan J."/>
            <person name="Riley R."/>
            <person name="Hundley H."/>
            <person name="Na H."/>
            <person name="Barry K."/>
            <person name="Grigoriev I.V."/>
            <person name="Stajich J.E."/>
            <person name="Kennedy P.G."/>
        </authorList>
    </citation>
    <scope>NUCLEOTIDE SEQUENCE</scope>
    <source>
        <strain evidence="2">S12</strain>
    </source>
</reference>
<evidence type="ECO:0000256" key="1">
    <source>
        <dbReference type="SAM" id="Phobius"/>
    </source>
</evidence>
<keyword evidence="1" id="KW-1133">Transmembrane helix</keyword>
<organism evidence="2 3">
    <name type="scientific">Suillus plorans</name>
    <dbReference type="NCBI Taxonomy" id="116603"/>
    <lineage>
        <taxon>Eukaryota</taxon>
        <taxon>Fungi</taxon>
        <taxon>Dikarya</taxon>
        <taxon>Basidiomycota</taxon>
        <taxon>Agaricomycotina</taxon>
        <taxon>Agaricomycetes</taxon>
        <taxon>Agaricomycetidae</taxon>
        <taxon>Boletales</taxon>
        <taxon>Suillineae</taxon>
        <taxon>Suillaceae</taxon>
        <taxon>Suillus</taxon>
    </lineage>
</organism>
<dbReference type="EMBL" id="JABBWE010000009">
    <property type="protein sequence ID" value="KAG1800364.1"/>
    <property type="molecule type" value="Genomic_DNA"/>
</dbReference>
<protein>
    <submittedName>
        <fullName evidence="2">Uncharacterized protein</fullName>
    </submittedName>
</protein>
<gene>
    <name evidence="2" type="ORF">HD556DRAFT_1305133</name>
</gene>
<keyword evidence="3" id="KW-1185">Reference proteome</keyword>
<feature type="transmembrane region" description="Helical" evidence="1">
    <location>
        <begin position="98"/>
        <end position="116"/>
    </location>
</feature>
<dbReference type="RefSeq" id="XP_041164350.1">
    <property type="nucleotide sequence ID" value="XM_041299747.1"/>
</dbReference>
<dbReference type="Proteomes" id="UP000719766">
    <property type="component" value="Unassembled WGS sequence"/>
</dbReference>
<keyword evidence="1" id="KW-0472">Membrane</keyword>
<feature type="transmembrane region" description="Helical" evidence="1">
    <location>
        <begin position="66"/>
        <end position="86"/>
    </location>
</feature>